<name>A0AAV1ST06_9ROSI</name>
<dbReference type="InterPro" id="IPR004331">
    <property type="entry name" value="SPX_dom"/>
</dbReference>
<evidence type="ECO:0000313" key="4">
    <source>
        <dbReference type="Proteomes" id="UP001314170"/>
    </source>
</evidence>
<protein>
    <recommendedName>
        <fullName evidence="2">SPX domain-containing protein</fullName>
    </recommendedName>
</protein>
<dbReference type="CDD" id="cd14481">
    <property type="entry name" value="SPX_AtSPX1_like"/>
    <property type="match status" value="1"/>
</dbReference>
<proteinExistence type="predicted"/>
<evidence type="ECO:0000256" key="1">
    <source>
        <dbReference type="SAM" id="Coils"/>
    </source>
</evidence>
<evidence type="ECO:0000259" key="2">
    <source>
        <dbReference type="PROSITE" id="PS51382"/>
    </source>
</evidence>
<dbReference type="Proteomes" id="UP001314170">
    <property type="component" value="Unassembled WGS sequence"/>
</dbReference>
<accession>A0AAV1ST06</accession>
<dbReference type="EMBL" id="CAWUPB010001197">
    <property type="protein sequence ID" value="CAK7356912.1"/>
    <property type="molecule type" value="Genomic_DNA"/>
</dbReference>
<comment type="caution">
    <text evidence="3">The sequence shown here is derived from an EMBL/GenBank/DDBJ whole genome shotgun (WGS) entry which is preliminary data.</text>
</comment>
<reference evidence="3 4" key="1">
    <citation type="submission" date="2024-01" db="EMBL/GenBank/DDBJ databases">
        <authorList>
            <person name="Waweru B."/>
        </authorList>
    </citation>
    <scope>NUCLEOTIDE SEQUENCE [LARGE SCALE GENOMIC DNA]</scope>
</reference>
<dbReference type="PANTHER" id="PTHR45978">
    <property type="entry name" value="SPX DOMAIN-CONTAINING PROTEIN 3"/>
    <property type="match status" value="1"/>
</dbReference>
<dbReference type="PANTHER" id="PTHR45978:SF1">
    <property type="entry name" value="SPX DOMAIN-CONTAINING PROTEIN"/>
    <property type="match status" value="1"/>
</dbReference>
<keyword evidence="4" id="KW-1185">Reference proteome</keyword>
<dbReference type="PROSITE" id="PS51382">
    <property type="entry name" value="SPX"/>
    <property type="match status" value="1"/>
</dbReference>
<keyword evidence="1" id="KW-0175">Coiled coil</keyword>
<dbReference type="AlphaFoldDB" id="A0AAV1ST06"/>
<feature type="coiled-coil region" evidence="1">
    <location>
        <begin position="88"/>
        <end position="115"/>
    </location>
</feature>
<organism evidence="3 4">
    <name type="scientific">Dovyalis caffra</name>
    <dbReference type="NCBI Taxonomy" id="77055"/>
    <lineage>
        <taxon>Eukaryota</taxon>
        <taxon>Viridiplantae</taxon>
        <taxon>Streptophyta</taxon>
        <taxon>Embryophyta</taxon>
        <taxon>Tracheophyta</taxon>
        <taxon>Spermatophyta</taxon>
        <taxon>Magnoliopsida</taxon>
        <taxon>eudicotyledons</taxon>
        <taxon>Gunneridae</taxon>
        <taxon>Pentapetalae</taxon>
        <taxon>rosids</taxon>
        <taxon>fabids</taxon>
        <taxon>Malpighiales</taxon>
        <taxon>Salicaceae</taxon>
        <taxon>Flacourtieae</taxon>
        <taxon>Dovyalis</taxon>
    </lineage>
</organism>
<gene>
    <name evidence="3" type="ORF">DCAF_LOCUS27193</name>
</gene>
<evidence type="ECO:0000313" key="3">
    <source>
        <dbReference type="EMBL" id="CAK7356912.1"/>
    </source>
</evidence>
<dbReference type="InterPro" id="IPR031142">
    <property type="entry name" value="SPX_prot"/>
</dbReference>
<dbReference type="GO" id="GO:0016036">
    <property type="term" value="P:cellular response to phosphate starvation"/>
    <property type="evidence" value="ECO:0007669"/>
    <property type="project" value="InterPro"/>
</dbReference>
<feature type="domain" description="SPX" evidence="2">
    <location>
        <begin position="1"/>
        <end position="160"/>
    </location>
</feature>
<dbReference type="Pfam" id="PF03105">
    <property type="entry name" value="SPX"/>
    <property type="match status" value="1"/>
</dbReference>
<sequence>MKYGKRFRDEVERTLPEWKGQFICYKRLKKQLKLINPRLSRGRRMHNHWSRFATGRFLDVNNFRERIGFTRLLDSELNKVNTFYFDKEEDYIIRLKELQLRAENLDCNEEKLQVQQDILNFHAEMVLLLHYSVLNFTGLVKIVKKHNKRTGTSFQFSSLPRVMQQPFFSTDLLYKLMRKCETMLDELFLP</sequence>